<comment type="caution">
    <text evidence="1">The sequence shown here is derived from an EMBL/GenBank/DDBJ whole genome shotgun (WGS) entry which is preliminary data.</text>
</comment>
<sequence>MTNKLPRNLFHSILWPRSRRVPCSKPGSMKDQTNIGSAVHQIIRRGQKSFAGVMWKHRERSACSGVSLAISSQYQNFEIR</sequence>
<feature type="non-terminal residue" evidence="1">
    <location>
        <position position="80"/>
    </location>
</feature>
<organism evidence="1 2">
    <name type="scientific">Larinioides sclopetarius</name>
    <dbReference type="NCBI Taxonomy" id="280406"/>
    <lineage>
        <taxon>Eukaryota</taxon>
        <taxon>Metazoa</taxon>
        <taxon>Ecdysozoa</taxon>
        <taxon>Arthropoda</taxon>
        <taxon>Chelicerata</taxon>
        <taxon>Arachnida</taxon>
        <taxon>Araneae</taxon>
        <taxon>Araneomorphae</taxon>
        <taxon>Entelegynae</taxon>
        <taxon>Araneoidea</taxon>
        <taxon>Araneidae</taxon>
        <taxon>Larinioides</taxon>
    </lineage>
</organism>
<reference evidence="1 2" key="1">
    <citation type="submission" date="2024-04" db="EMBL/GenBank/DDBJ databases">
        <authorList>
            <person name="Rising A."/>
            <person name="Reimegard J."/>
            <person name="Sonavane S."/>
            <person name="Akerstrom W."/>
            <person name="Nylinder S."/>
            <person name="Hedman E."/>
            <person name="Kallberg Y."/>
        </authorList>
    </citation>
    <scope>NUCLEOTIDE SEQUENCE [LARGE SCALE GENOMIC DNA]</scope>
</reference>
<name>A0AAV2BJE2_9ARAC</name>
<protein>
    <submittedName>
        <fullName evidence="1">Uncharacterized protein</fullName>
    </submittedName>
</protein>
<dbReference type="EMBL" id="CAXIEN010000386">
    <property type="protein sequence ID" value="CAL1296019.1"/>
    <property type="molecule type" value="Genomic_DNA"/>
</dbReference>
<evidence type="ECO:0000313" key="2">
    <source>
        <dbReference type="Proteomes" id="UP001497382"/>
    </source>
</evidence>
<keyword evidence="2" id="KW-1185">Reference proteome</keyword>
<dbReference type="Proteomes" id="UP001497382">
    <property type="component" value="Unassembled WGS sequence"/>
</dbReference>
<dbReference type="AlphaFoldDB" id="A0AAV2BJE2"/>
<proteinExistence type="predicted"/>
<gene>
    <name evidence="1" type="ORF">LARSCL_LOCUS19592</name>
</gene>
<evidence type="ECO:0000313" key="1">
    <source>
        <dbReference type="EMBL" id="CAL1296019.1"/>
    </source>
</evidence>
<accession>A0AAV2BJE2</accession>